<evidence type="ECO:0000256" key="3">
    <source>
        <dbReference type="PIRSR" id="PIRSR607837-1"/>
    </source>
</evidence>
<keyword evidence="2 3" id="KW-0479">Metal-binding</keyword>
<dbReference type="Gene3D" id="1.20.120.450">
    <property type="entry name" value="dinb family like domain"/>
    <property type="match status" value="1"/>
</dbReference>
<feature type="binding site" evidence="3">
    <location>
        <position position="128"/>
    </location>
    <ligand>
        <name>a divalent metal cation</name>
        <dbReference type="ChEBI" id="CHEBI:60240"/>
    </ligand>
</feature>
<dbReference type="AlphaFoldDB" id="A0A098EIU1"/>
<dbReference type="InterPro" id="IPR007837">
    <property type="entry name" value="DinB"/>
</dbReference>
<proteinExistence type="inferred from homology"/>
<name>A0A098EIU1_9BACL</name>
<comment type="similarity">
    <text evidence="1">Belongs to the DinB family.</text>
</comment>
<sequence>MFASIDEFLREWQPEAEGTQKVLDNLTDASLAQQVTADHRTLGRLAWHLTTTFDEMVAGHTGLQFEAAKFGEPVPATAKEIADAYRRTNESMIGAIRDQWTDETLTEERDMYGEMWTIETVLKVLFTHQIHHRAQMTVLMRQAGLKVPGLYGPSKEEWTAIGGQPPKI</sequence>
<feature type="binding site" evidence="3">
    <location>
        <position position="132"/>
    </location>
    <ligand>
        <name>a divalent metal cation</name>
        <dbReference type="ChEBI" id="CHEBI:60240"/>
    </ligand>
</feature>
<organism evidence="4 5">
    <name type="scientific">Planococcus massiliensis</name>
    <dbReference type="NCBI Taxonomy" id="1499687"/>
    <lineage>
        <taxon>Bacteria</taxon>
        <taxon>Bacillati</taxon>
        <taxon>Bacillota</taxon>
        <taxon>Bacilli</taxon>
        <taxon>Bacillales</taxon>
        <taxon>Caryophanaceae</taxon>
        <taxon>Planococcus</taxon>
    </lineage>
</organism>
<evidence type="ECO:0000313" key="5">
    <source>
        <dbReference type="Proteomes" id="UP000043699"/>
    </source>
</evidence>
<gene>
    <name evidence="4" type="ORF">BN1080_00115</name>
</gene>
<dbReference type="Pfam" id="PF05163">
    <property type="entry name" value="DinB"/>
    <property type="match status" value="1"/>
</dbReference>
<dbReference type="OrthoDB" id="119432at2"/>
<dbReference type="EMBL" id="CCXS01000001">
    <property type="protein sequence ID" value="CEG21211.1"/>
    <property type="molecule type" value="Genomic_DNA"/>
</dbReference>
<evidence type="ECO:0000256" key="2">
    <source>
        <dbReference type="ARBA" id="ARBA00022723"/>
    </source>
</evidence>
<dbReference type="GO" id="GO:0046872">
    <property type="term" value="F:metal ion binding"/>
    <property type="evidence" value="ECO:0007669"/>
    <property type="project" value="UniProtKB-KW"/>
</dbReference>
<dbReference type="Proteomes" id="UP000043699">
    <property type="component" value="Unassembled WGS sequence"/>
</dbReference>
<dbReference type="STRING" id="1499687.BN1080_00115"/>
<protein>
    <submittedName>
        <fullName evidence="4">DinB family protein</fullName>
    </submittedName>
</protein>
<dbReference type="RefSeq" id="WP_052649584.1">
    <property type="nucleotide sequence ID" value="NZ_CCXS01000001.1"/>
</dbReference>
<dbReference type="SUPFAM" id="SSF109854">
    <property type="entry name" value="DinB/YfiT-like putative metalloenzymes"/>
    <property type="match status" value="1"/>
</dbReference>
<evidence type="ECO:0000256" key="1">
    <source>
        <dbReference type="ARBA" id="ARBA00008635"/>
    </source>
</evidence>
<feature type="binding site" evidence="3">
    <location>
        <position position="48"/>
    </location>
    <ligand>
        <name>a divalent metal cation</name>
        <dbReference type="ChEBI" id="CHEBI:60240"/>
    </ligand>
</feature>
<evidence type="ECO:0000313" key="4">
    <source>
        <dbReference type="EMBL" id="CEG21211.1"/>
    </source>
</evidence>
<keyword evidence="5" id="KW-1185">Reference proteome</keyword>
<dbReference type="InterPro" id="IPR034660">
    <property type="entry name" value="DinB/YfiT-like"/>
</dbReference>
<accession>A0A098EIU1</accession>
<reference evidence="4 5" key="1">
    <citation type="submission" date="2014-09" db="EMBL/GenBank/DDBJ databases">
        <authorList>
            <person name="Urmite Genomes Urmite Genomes"/>
        </authorList>
    </citation>
    <scope>NUCLEOTIDE SEQUENCE [LARGE SCALE GENOMIC DNA]</scope>
    <source>
        <strain evidence="4 5">ES2</strain>
    </source>
</reference>